<dbReference type="InterPro" id="IPR021830">
    <property type="entry name" value="DUF3422"/>
</dbReference>
<dbReference type="Pfam" id="PF11902">
    <property type="entry name" value="DUF3422"/>
    <property type="match status" value="1"/>
</dbReference>
<evidence type="ECO:0000313" key="2">
    <source>
        <dbReference type="EMBL" id="RIV80586.1"/>
    </source>
</evidence>
<proteinExistence type="predicted"/>
<evidence type="ECO:0000313" key="3">
    <source>
        <dbReference type="Proteomes" id="UP000285092"/>
    </source>
</evidence>
<accession>A0A418NLS9</accession>
<name>A0A418NLS9_9SPHN</name>
<reference evidence="2 3" key="1">
    <citation type="submission" date="2018-08" db="EMBL/GenBank/DDBJ databases">
        <title>Altererythrobacter sp.Ery1 and Ery12, the genome sequencing of novel strains in genus Alterythrobacter.</title>
        <authorList>
            <person name="Cheng H."/>
            <person name="Wu Y.-H."/>
            <person name="Fang C."/>
            <person name="Xu X.-W."/>
        </authorList>
    </citation>
    <scope>NUCLEOTIDE SEQUENCE [LARGE SCALE GENOMIC DNA]</scope>
    <source>
        <strain evidence="2 3">Ery1</strain>
    </source>
</reference>
<dbReference type="RefSeq" id="WP_119511775.1">
    <property type="nucleotide sequence ID" value="NZ_QXFK01000009.1"/>
</dbReference>
<keyword evidence="1" id="KW-0812">Transmembrane</keyword>
<protein>
    <submittedName>
        <fullName evidence="2">DUF3422 family protein</fullName>
    </submittedName>
</protein>
<evidence type="ECO:0000256" key="1">
    <source>
        <dbReference type="SAM" id="Phobius"/>
    </source>
</evidence>
<feature type="transmembrane region" description="Helical" evidence="1">
    <location>
        <begin position="384"/>
        <end position="401"/>
    </location>
</feature>
<feature type="transmembrane region" description="Helical" evidence="1">
    <location>
        <begin position="353"/>
        <end position="378"/>
    </location>
</feature>
<keyword evidence="3" id="KW-1185">Reference proteome</keyword>
<keyword evidence="1" id="KW-1133">Transmembrane helix</keyword>
<sequence>MQQMIEVDPVRWQVVEEMHLRPSPSVDAPTAMVQFLLLQTQADTQRLIRRLEGDAQDRRATRHGHFSCDGMDFLWERHSEACTFTVVARVSGVGELCRQLLPLLDPIPGQVLRAIKIAVENDPVRIRNLQQEWQLNRSETVAGQIGELQFWSNFRLNEEDGFGQLLIKPGSMGPNETGRAIQQLQELGNYRNLALLSLPLVRERESELARLEERASAIINQLAGPTDDLEILDELIIAAGEVAHLRDGVSFRLSATRAYGQIASDRLESLGARTLNDFQSLTEFTNRRLLPALRTCENFAARIGDLALRIEQATGLLRARIETRLNVQSGELLRSLGETASNQLRLQHLVEGLSVFAVGYYALGLLGYLLAAVPIAWIGPHKTFQAYLVIPILIMIGLFLRRQRRKDPIDREPDV</sequence>
<comment type="caution">
    <text evidence="2">The sequence shown here is derived from an EMBL/GenBank/DDBJ whole genome shotgun (WGS) entry which is preliminary data.</text>
</comment>
<keyword evidence="1" id="KW-0472">Membrane</keyword>
<dbReference type="Proteomes" id="UP000285092">
    <property type="component" value="Unassembled WGS sequence"/>
</dbReference>
<dbReference type="AlphaFoldDB" id="A0A418NLS9"/>
<organism evidence="2 3">
    <name type="scientific">Pelagerythrobacter aerophilus</name>
    <dbReference type="NCBI Taxonomy" id="2306995"/>
    <lineage>
        <taxon>Bacteria</taxon>
        <taxon>Pseudomonadati</taxon>
        <taxon>Pseudomonadota</taxon>
        <taxon>Alphaproteobacteria</taxon>
        <taxon>Sphingomonadales</taxon>
        <taxon>Erythrobacteraceae</taxon>
        <taxon>Pelagerythrobacter</taxon>
    </lineage>
</organism>
<gene>
    <name evidence="2" type="ORF">D2V04_02460</name>
</gene>
<dbReference type="OrthoDB" id="9767470at2"/>
<dbReference type="EMBL" id="QXFK01000009">
    <property type="protein sequence ID" value="RIV80586.1"/>
    <property type="molecule type" value="Genomic_DNA"/>
</dbReference>